<gene>
    <name evidence="2" type="ORF">DWX87_18100</name>
</gene>
<evidence type="ECO:0000313" key="3">
    <source>
        <dbReference type="Proteomes" id="UP000285283"/>
    </source>
</evidence>
<organism evidence="2 3">
    <name type="scientific">Bacteroides uniformis</name>
    <dbReference type="NCBI Taxonomy" id="820"/>
    <lineage>
        <taxon>Bacteria</taxon>
        <taxon>Pseudomonadati</taxon>
        <taxon>Bacteroidota</taxon>
        <taxon>Bacteroidia</taxon>
        <taxon>Bacteroidales</taxon>
        <taxon>Bacteroidaceae</taxon>
        <taxon>Bacteroides</taxon>
    </lineage>
</organism>
<dbReference type="InterPro" id="IPR018306">
    <property type="entry name" value="Phage_T5_Orf172_DNA-bd"/>
</dbReference>
<accession>A0A412JG97</accession>
<evidence type="ECO:0000259" key="1">
    <source>
        <dbReference type="SMART" id="SM00974"/>
    </source>
</evidence>
<proteinExistence type="predicted"/>
<sequence length="226" mass="26214">MAKINEPGYVYILTNPSFREDWVKIGKSSRPVDIRSKELDNTAVPLPFEIYATIQTVKYNDVEKHVHKTIDRLTDLRIRQNREFFNVPPQIALDIFNDIAKMIDDAVVTIYKDNKPVPHPEKEKSPEATKRVVKRGRFKFSMVGIKIGETITFIPTRTEVKVASDDSIEYEGRIYKLSPFVGTFMPEEKQNTSGAYQGAKYFSYKGQILDDMRRMIEKQEIDKNKE</sequence>
<dbReference type="SMART" id="SM00974">
    <property type="entry name" value="T5orf172"/>
    <property type="match status" value="1"/>
</dbReference>
<dbReference type="EMBL" id="QRVP01000023">
    <property type="protein sequence ID" value="RGS51307.1"/>
    <property type="molecule type" value="Genomic_DNA"/>
</dbReference>
<protein>
    <submittedName>
        <fullName evidence="2">GIY-YIG nuclease family protein</fullName>
    </submittedName>
</protein>
<name>A0A412JG97_BACUN</name>
<dbReference type="RefSeq" id="WP_117879139.1">
    <property type="nucleotide sequence ID" value="NZ_QRVP01000023.1"/>
</dbReference>
<reference evidence="2 3" key="1">
    <citation type="submission" date="2018-08" db="EMBL/GenBank/DDBJ databases">
        <title>A genome reference for cultivated species of the human gut microbiota.</title>
        <authorList>
            <person name="Zou Y."/>
            <person name="Xue W."/>
            <person name="Luo G."/>
        </authorList>
    </citation>
    <scope>NUCLEOTIDE SEQUENCE [LARGE SCALE GENOMIC DNA]</scope>
    <source>
        <strain evidence="2 3">AF21-53</strain>
    </source>
</reference>
<feature type="domain" description="Bacteriophage T5 Orf172 DNA-binding" evidence="1">
    <location>
        <begin position="17"/>
        <end position="99"/>
    </location>
</feature>
<dbReference type="Pfam" id="PF10544">
    <property type="entry name" value="T5orf172"/>
    <property type="match status" value="1"/>
</dbReference>
<comment type="caution">
    <text evidence="2">The sequence shown here is derived from an EMBL/GenBank/DDBJ whole genome shotgun (WGS) entry which is preliminary data.</text>
</comment>
<dbReference type="Proteomes" id="UP000285283">
    <property type="component" value="Unassembled WGS sequence"/>
</dbReference>
<evidence type="ECO:0000313" key="2">
    <source>
        <dbReference type="EMBL" id="RGS51307.1"/>
    </source>
</evidence>
<dbReference type="AlphaFoldDB" id="A0A412JG97"/>